<dbReference type="RefSeq" id="WP_108885945.1">
    <property type="nucleotide sequence ID" value="NZ_OMOJ01000003.1"/>
</dbReference>
<dbReference type="EMBL" id="OMOJ01000003">
    <property type="protein sequence ID" value="SPF80064.1"/>
    <property type="molecule type" value="Genomic_DNA"/>
</dbReference>
<sequence length="144" mass="16479">MNFGAGTALVPAIKRLTQRRSSAGRAEYERNAEYDGGDDTNLHDDWGLVRRRTTLRDTEKVIKHLPDILGRALARSWIDPTFSAAMMQDPLELLARHNVFLPDNISIVIETTASERQRVVVYERTLDGRRRRLLYLQLVMMAGK</sequence>
<organism evidence="1 2">
    <name type="scientific">Pseudoprimorskyibacter insulae</name>
    <dbReference type="NCBI Taxonomy" id="1695997"/>
    <lineage>
        <taxon>Bacteria</taxon>
        <taxon>Pseudomonadati</taxon>
        <taxon>Pseudomonadota</taxon>
        <taxon>Alphaproteobacteria</taxon>
        <taxon>Rhodobacterales</taxon>
        <taxon>Paracoccaceae</taxon>
        <taxon>Pseudoprimorskyibacter</taxon>
    </lineage>
</organism>
<accession>A0A2R8AVZ0</accession>
<name>A0A2R8AVZ0_9RHOB</name>
<evidence type="ECO:0000313" key="2">
    <source>
        <dbReference type="Proteomes" id="UP000244904"/>
    </source>
</evidence>
<keyword evidence="2" id="KW-1185">Reference proteome</keyword>
<evidence type="ECO:0000313" key="1">
    <source>
        <dbReference type="EMBL" id="SPF80064.1"/>
    </source>
</evidence>
<dbReference type="Proteomes" id="UP000244904">
    <property type="component" value="Unassembled WGS sequence"/>
</dbReference>
<dbReference type="GO" id="GO:0046914">
    <property type="term" value="F:transition metal ion binding"/>
    <property type="evidence" value="ECO:0007669"/>
    <property type="project" value="InterPro"/>
</dbReference>
<dbReference type="AlphaFoldDB" id="A0A2R8AVZ0"/>
<dbReference type="GO" id="GO:0003824">
    <property type="term" value="F:catalytic activity"/>
    <property type="evidence" value="ECO:0007669"/>
    <property type="project" value="InterPro"/>
</dbReference>
<dbReference type="InterPro" id="IPR036648">
    <property type="entry name" value="CN_Hdrase_a/SCN_Hdrase_g_sf"/>
</dbReference>
<protein>
    <submittedName>
        <fullName evidence="1">Uncharacterized protein</fullName>
    </submittedName>
</protein>
<dbReference type="OrthoDB" id="8479415at2"/>
<proteinExistence type="predicted"/>
<gene>
    <name evidence="1" type="ORF">PRI8871_01866</name>
</gene>
<reference evidence="2" key="1">
    <citation type="submission" date="2018-03" db="EMBL/GenBank/DDBJ databases">
        <authorList>
            <person name="Rodrigo-Torres L."/>
            <person name="Arahal R. D."/>
            <person name="Lucena T."/>
        </authorList>
    </citation>
    <scope>NUCLEOTIDE SEQUENCE [LARGE SCALE GENOMIC DNA]</scope>
    <source>
        <strain evidence="2">CECT 8871</strain>
    </source>
</reference>
<dbReference type="SUPFAM" id="SSF56209">
    <property type="entry name" value="Nitrile hydratase alpha chain"/>
    <property type="match status" value="1"/>
</dbReference>